<evidence type="ECO:0000313" key="5">
    <source>
        <dbReference type="Proteomes" id="UP000631114"/>
    </source>
</evidence>
<dbReference type="Proteomes" id="UP000631114">
    <property type="component" value="Unassembled WGS sequence"/>
</dbReference>
<keyword evidence="1" id="KW-0677">Repeat</keyword>
<dbReference type="OrthoDB" id="185373at2759"/>
<feature type="repeat" description="PPR" evidence="2">
    <location>
        <begin position="41"/>
        <end position="75"/>
    </location>
</feature>
<dbReference type="PROSITE" id="PS51375">
    <property type="entry name" value="PPR"/>
    <property type="match status" value="6"/>
</dbReference>
<evidence type="ECO:0000313" key="4">
    <source>
        <dbReference type="EMBL" id="KAF9597207.1"/>
    </source>
</evidence>
<feature type="repeat" description="PPR" evidence="2">
    <location>
        <begin position="264"/>
        <end position="298"/>
    </location>
</feature>
<dbReference type="PANTHER" id="PTHR45613:SF9">
    <property type="entry name" value="MITOCHONDRIAL GROUP I INTRON SPLICING FACTOR CCM1"/>
    <property type="match status" value="1"/>
</dbReference>
<evidence type="ECO:0008006" key="6">
    <source>
        <dbReference type="Google" id="ProtNLM"/>
    </source>
</evidence>
<feature type="repeat" description="PPR" evidence="2">
    <location>
        <begin position="6"/>
        <end position="40"/>
    </location>
</feature>
<dbReference type="Pfam" id="PF13041">
    <property type="entry name" value="PPR_2"/>
    <property type="match status" value="3"/>
</dbReference>
<feature type="compositionally biased region" description="Polar residues" evidence="3">
    <location>
        <begin position="532"/>
        <end position="541"/>
    </location>
</feature>
<dbReference type="InterPro" id="IPR011990">
    <property type="entry name" value="TPR-like_helical_dom_sf"/>
</dbReference>
<dbReference type="PANTHER" id="PTHR45613">
    <property type="entry name" value="PENTATRICOPEPTIDE REPEAT-CONTAINING PROTEIN"/>
    <property type="match status" value="1"/>
</dbReference>
<dbReference type="Pfam" id="PF12854">
    <property type="entry name" value="PPR_1"/>
    <property type="match status" value="1"/>
</dbReference>
<dbReference type="AlphaFoldDB" id="A0A835HF44"/>
<feature type="repeat" description="PPR" evidence="2">
    <location>
        <begin position="179"/>
        <end position="213"/>
    </location>
</feature>
<evidence type="ECO:0000256" key="2">
    <source>
        <dbReference type="PROSITE-ProRule" id="PRU00708"/>
    </source>
</evidence>
<dbReference type="EMBL" id="JADFTS010000007">
    <property type="protein sequence ID" value="KAF9597207.1"/>
    <property type="molecule type" value="Genomic_DNA"/>
</dbReference>
<feature type="repeat" description="PPR" evidence="2">
    <location>
        <begin position="144"/>
        <end position="178"/>
    </location>
</feature>
<feature type="compositionally biased region" description="Polar residues" evidence="3">
    <location>
        <begin position="368"/>
        <end position="378"/>
    </location>
</feature>
<dbReference type="Gene3D" id="1.25.40.10">
    <property type="entry name" value="Tetratricopeptide repeat domain"/>
    <property type="match status" value="3"/>
</dbReference>
<dbReference type="InterPro" id="IPR002885">
    <property type="entry name" value="PPR_rpt"/>
</dbReference>
<dbReference type="Pfam" id="PF01535">
    <property type="entry name" value="PPR"/>
    <property type="match status" value="1"/>
</dbReference>
<comment type="caution">
    <text evidence="4">The sequence shown here is derived from an EMBL/GenBank/DDBJ whole genome shotgun (WGS) entry which is preliminary data.</text>
</comment>
<feature type="region of interest" description="Disordered" evidence="3">
    <location>
        <begin position="356"/>
        <end position="409"/>
    </location>
</feature>
<accession>A0A835HF44</accession>
<keyword evidence="5" id="KW-1185">Reference proteome</keyword>
<evidence type="ECO:0000256" key="1">
    <source>
        <dbReference type="ARBA" id="ARBA00022737"/>
    </source>
</evidence>
<name>A0A835HF44_9MAGN</name>
<feature type="repeat" description="PPR" evidence="2">
    <location>
        <begin position="299"/>
        <end position="333"/>
    </location>
</feature>
<sequence>MGVKPDLITYNILAGGYSRNGTAQEAVDLLSDMESQGLKPDTSTYNMIIRGLYRVGKTKEAKAFFDSLEEEKCVVTYSAMVKGYCEAGHTEKAYKLCLRFLSKHQNLVSKNACSNLLSKLCEEEDTQRAFVLFKKMFAMDWDLDEIYYCKIIAVLCRAKNVEMARHVFNLMDLKKLTPDVKTYTIMMNGYCKAHCLQEACNLLDDMQKKGLKPDVITYTVLIDGIHKENRKRRHSSHNSEGTTGKLYDASTLLSEMNIMDITHDVVMYTVLIDRNCKADNLQDARHLFNEMIDRGLTPDAIAYTALMSGYCSKGDVDKAVNLVDEMTRKGLVPDDRTISKLQAGKIQMKKLEEFKKKKAEGKVRKPASSGQQWSTEVSQHMAPTKESGSKRPVASNGAVTSEGDEPIRVVSNSNNNAIELSINNELGSSSETHDNLRQFDSSHNEFYTDFGPKFGKDVASKQYHGSELDHQEEEKNRYSSTYNGTQEIETTLTGHSNGSGYDDRNIYQSSRYSVSGSQLTEDRSRLKEDSTTSHASFTSISPEKHSDPVQLDTGFASTSASGNASVYPNEVGYSGDSIPSTTSLAESFPRALSGLMREQFSLVSTEEEMQGAGVKDSGIKWNHEFATVKQDENFATLEQHIEDLTQAKFSMERDLNASRALAESLATENSSLTDSYNQQLKSDMESLQEEIKAQMVSITAT</sequence>
<feature type="region of interest" description="Disordered" evidence="3">
    <location>
        <begin position="512"/>
        <end position="548"/>
    </location>
</feature>
<reference evidence="4 5" key="1">
    <citation type="submission" date="2020-10" db="EMBL/GenBank/DDBJ databases">
        <title>The Coptis chinensis genome and diversification of protoberbering-type alkaloids.</title>
        <authorList>
            <person name="Wang B."/>
            <person name="Shu S."/>
            <person name="Song C."/>
            <person name="Liu Y."/>
        </authorList>
    </citation>
    <scope>NUCLEOTIDE SEQUENCE [LARGE SCALE GENOMIC DNA]</scope>
    <source>
        <strain evidence="4">HL-2020</strain>
        <tissue evidence="4">Leaf</tissue>
    </source>
</reference>
<evidence type="ECO:0000256" key="3">
    <source>
        <dbReference type="SAM" id="MobiDB-lite"/>
    </source>
</evidence>
<proteinExistence type="predicted"/>
<organism evidence="4 5">
    <name type="scientific">Coptis chinensis</name>
    <dbReference type="NCBI Taxonomy" id="261450"/>
    <lineage>
        <taxon>Eukaryota</taxon>
        <taxon>Viridiplantae</taxon>
        <taxon>Streptophyta</taxon>
        <taxon>Embryophyta</taxon>
        <taxon>Tracheophyta</taxon>
        <taxon>Spermatophyta</taxon>
        <taxon>Magnoliopsida</taxon>
        <taxon>Ranunculales</taxon>
        <taxon>Ranunculaceae</taxon>
        <taxon>Coptidoideae</taxon>
        <taxon>Coptis</taxon>
    </lineage>
</organism>
<protein>
    <recommendedName>
        <fullName evidence="6">Pentatricopeptide repeat-containing protein</fullName>
    </recommendedName>
</protein>
<feature type="compositionally biased region" description="Basic and acidic residues" evidence="3">
    <location>
        <begin position="520"/>
        <end position="531"/>
    </location>
</feature>
<gene>
    <name evidence="4" type="ORF">IFM89_016348</name>
</gene>
<dbReference type="NCBIfam" id="TIGR00756">
    <property type="entry name" value="PPR"/>
    <property type="match status" value="7"/>
</dbReference>